<name>A0A420HMZ0_9PEZI</name>
<dbReference type="InterPro" id="IPR057670">
    <property type="entry name" value="SH3_retrovirus"/>
</dbReference>
<reference evidence="2 3" key="1">
    <citation type="journal article" date="2018" name="BMC Genomics">
        <title>Comparative genome analyses reveal sequence features reflecting distinct modes of host-adaptation between dicot and monocot powdery mildew.</title>
        <authorList>
            <person name="Wu Y."/>
            <person name="Ma X."/>
            <person name="Pan Z."/>
            <person name="Kale S.D."/>
            <person name="Song Y."/>
            <person name="King H."/>
            <person name="Zhang Q."/>
            <person name="Presley C."/>
            <person name="Deng X."/>
            <person name="Wei C.I."/>
            <person name="Xiao S."/>
        </authorList>
    </citation>
    <scope>NUCLEOTIDE SEQUENCE [LARGE SCALE GENOMIC DNA]</scope>
    <source>
        <strain evidence="2">UMSG2</strain>
    </source>
</reference>
<proteinExistence type="predicted"/>
<dbReference type="Proteomes" id="UP000286134">
    <property type="component" value="Unassembled WGS sequence"/>
</dbReference>
<dbReference type="OrthoDB" id="3768101at2759"/>
<sequence>MTGVQPDLSDIREFGEKVYVLEEITKPKIEPKARKVIFTGFEDGPKAIRYYDENSRKIRVSRNFKFTIINAPITEKDPEDNDNNDKVFSDENRYEEKNIEEDLPEIVDTSRAQPRELRSTTHSGCSIRRNYADMVKFNSRHYIRQSKPYHSVYENPTKNGNDDLPKTIDEAREIPDKTNWKNAIQTELGMHSEKKTWEL</sequence>
<evidence type="ECO:0000313" key="2">
    <source>
        <dbReference type="EMBL" id="RKF58808.1"/>
    </source>
</evidence>
<feature type="domain" description="Retroviral polymerase SH3-like" evidence="1">
    <location>
        <begin position="18"/>
        <end position="66"/>
    </location>
</feature>
<gene>
    <name evidence="2" type="ORF">OnM2_065049</name>
</gene>
<dbReference type="Pfam" id="PF25597">
    <property type="entry name" value="SH3_retrovirus"/>
    <property type="match status" value="1"/>
</dbReference>
<dbReference type="EMBL" id="MCFK01006530">
    <property type="protein sequence ID" value="RKF58808.1"/>
    <property type="molecule type" value="Genomic_DNA"/>
</dbReference>
<comment type="caution">
    <text evidence="2">The sequence shown here is derived from an EMBL/GenBank/DDBJ whole genome shotgun (WGS) entry which is preliminary data.</text>
</comment>
<organism evidence="2 3">
    <name type="scientific">Erysiphe neolycopersici</name>
    <dbReference type="NCBI Taxonomy" id="212602"/>
    <lineage>
        <taxon>Eukaryota</taxon>
        <taxon>Fungi</taxon>
        <taxon>Dikarya</taxon>
        <taxon>Ascomycota</taxon>
        <taxon>Pezizomycotina</taxon>
        <taxon>Leotiomycetes</taxon>
        <taxon>Erysiphales</taxon>
        <taxon>Erysiphaceae</taxon>
        <taxon>Erysiphe</taxon>
    </lineage>
</organism>
<keyword evidence="3" id="KW-1185">Reference proteome</keyword>
<accession>A0A420HMZ0</accession>
<evidence type="ECO:0000259" key="1">
    <source>
        <dbReference type="Pfam" id="PF25597"/>
    </source>
</evidence>
<feature type="non-terminal residue" evidence="2">
    <location>
        <position position="199"/>
    </location>
</feature>
<evidence type="ECO:0000313" key="3">
    <source>
        <dbReference type="Proteomes" id="UP000286134"/>
    </source>
</evidence>
<dbReference type="AlphaFoldDB" id="A0A420HMZ0"/>
<protein>
    <recommendedName>
        <fullName evidence="1">Retroviral polymerase SH3-like domain-containing protein</fullName>
    </recommendedName>
</protein>